<dbReference type="InterPro" id="IPR014078">
    <property type="entry name" value="Nudix_YtkD"/>
</dbReference>
<evidence type="ECO:0000259" key="5">
    <source>
        <dbReference type="PROSITE" id="PS51462"/>
    </source>
</evidence>
<dbReference type="InterPro" id="IPR015797">
    <property type="entry name" value="NUDIX_hydrolase-like_dom_sf"/>
</dbReference>
<accession>A0A160IPJ3</accession>
<protein>
    <submittedName>
        <fullName evidence="6">Nucleoside triphosphatase YtkD</fullName>
    </submittedName>
</protein>
<feature type="domain" description="Nudix hydrolase" evidence="5">
    <location>
        <begin position="13"/>
        <end position="159"/>
    </location>
</feature>
<dbReference type="Gene3D" id="3.90.79.10">
    <property type="entry name" value="Nucleoside Triphosphate Pyrophosphohydrolase"/>
    <property type="match status" value="1"/>
</dbReference>
<dbReference type="KEGG" id="fpn:ABE65_016075"/>
<sequence>MDIITFKDFYNNNVQLSFSDHPFSDTPKHVWCLCKFKDQWLLTEHPRRGIEFPGGKVEPGETADEAAVREVFEETGGRVSDLKYIGQYFVDGKGGKIIKNIYVATVDKILLKHRYFETNGPVLMSELPEDVSTDKAFSFMMKDQVLKESMKYALKHALA</sequence>
<evidence type="ECO:0000256" key="4">
    <source>
        <dbReference type="RuleBase" id="RU003476"/>
    </source>
</evidence>
<dbReference type="PANTHER" id="PTHR43222">
    <property type="entry name" value="NUDIX HYDROLASE 23"/>
    <property type="match status" value="1"/>
</dbReference>
<dbReference type="EMBL" id="CP015378">
    <property type="protein sequence ID" value="ANC78234.1"/>
    <property type="molecule type" value="Genomic_DNA"/>
</dbReference>
<dbReference type="PANTHER" id="PTHR43222:SF2">
    <property type="entry name" value="NUDIX HYDROLASE 23, CHLOROPLASTIC"/>
    <property type="match status" value="1"/>
</dbReference>
<dbReference type="PROSITE" id="PS51462">
    <property type="entry name" value="NUDIX"/>
    <property type="match status" value="1"/>
</dbReference>
<organism evidence="6 7">
    <name type="scientific">Fictibacillus phosphorivorans</name>
    <dbReference type="NCBI Taxonomy" id="1221500"/>
    <lineage>
        <taxon>Bacteria</taxon>
        <taxon>Bacillati</taxon>
        <taxon>Bacillota</taxon>
        <taxon>Bacilli</taxon>
        <taxon>Bacillales</taxon>
        <taxon>Fictibacillaceae</taxon>
        <taxon>Fictibacillus</taxon>
    </lineage>
</organism>
<dbReference type="Proteomes" id="UP000076623">
    <property type="component" value="Chromosome"/>
</dbReference>
<dbReference type="PRINTS" id="PR00502">
    <property type="entry name" value="NUDIXFAMILY"/>
</dbReference>
<comment type="cofactor">
    <cofactor evidence="1">
        <name>Mg(2+)</name>
        <dbReference type="ChEBI" id="CHEBI:18420"/>
    </cofactor>
</comment>
<dbReference type="Pfam" id="PF00293">
    <property type="entry name" value="NUDIX"/>
    <property type="match status" value="1"/>
</dbReference>
<evidence type="ECO:0000256" key="1">
    <source>
        <dbReference type="ARBA" id="ARBA00001946"/>
    </source>
</evidence>
<dbReference type="SUPFAM" id="SSF55811">
    <property type="entry name" value="Nudix"/>
    <property type="match status" value="1"/>
</dbReference>
<dbReference type="AlphaFoldDB" id="A0A160IPJ3"/>
<gene>
    <name evidence="6" type="ORF">ABE65_016075</name>
</gene>
<dbReference type="STRING" id="1221500.ABE65_016075"/>
<dbReference type="PROSITE" id="PS00893">
    <property type="entry name" value="NUDIX_BOX"/>
    <property type="match status" value="1"/>
</dbReference>
<proteinExistence type="inferred from homology"/>
<keyword evidence="2 4" id="KW-0378">Hydrolase</keyword>
<evidence type="ECO:0000256" key="3">
    <source>
        <dbReference type="ARBA" id="ARBA00022842"/>
    </source>
</evidence>
<evidence type="ECO:0000256" key="2">
    <source>
        <dbReference type="ARBA" id="ARBA00022801"/>
    </source>
</evidence>
<comment type="similarity">
    <text evidence="4">Belongs to the Nudix hydrolase family.</text>
</comment>
<dbReference type="InterPro" id="IPR020084">
    <property type="entry name" value="NUDIX_hydrolase_CS"/>
</dbReference>
<reference evidence="6 7" key="1">
    <citation type="submission" date="2016-04" db="EMBL/GenBank/DDBJ databases">
        <title>Complete genome sequence of Fictibacillus phosphorivorans G25-29, a strain toxic to nematodes.</title>
        <authorList>
            <person name="Zheng Z."/>
        </authorList>
    </citation>
    <scope>NUCLEOTIDE SEQUENCE [LARGE SCALE GENOMIC DNA]</scope>
    <source>
        <strain evidence="6 7">G25-29</strain>
    </source>
</reference>
<evidence type="ECO:0000313" key="7">
    <source>
        <dbReference type="Proteomes" id="UP000076623"/>
    </source>
</evidence>
<name>A0A160IPJ3_9BACL</name>
<dbReference type="InterPro" id="IPR000086">
    <property type="entry name" value="NUDIX_hydrolase_dom"/>
</dbReference>
<dbReference type="NCBIfam" id="TIGR02705">
    <property type="entry name" value="nudix_YtkD"/>
    <property type="match status" value="1"/>
</dbReference>
<dbReference type="InterPro" id="IPR020476">
    <property type="entry name" value="Nudix_hydrolase"/>
</dbReference>
<dbReference type="CDD" id="cd04665">
    <property type="entry name" value="NUDIX_RppH"/>
    <property type="match status" value="1"/>
</dbReference>
<evidence type="ECO:0000313" key="6">
    <source>
        <dbReference type="EMBL" id="ANC78234.1"/>
    </source>
</evidence>
<keyword evidence="3" id="KW-0460">Magnesium</keyword>
<keyword evidence="7" id="KW-1185">Reference proteome</keyword>
<dbReference type="GO" id="GO:0016787">
    <property type="term" value="F:hydrolase activity"/>
    <property type="evidence" value="ECO:0007669"/>
    <property type="project" value="UniProtKB-KW"/>
</dbReference>